<gene>
    <name evidence="1" type="ORF">METZ01_LOCUS440106</name>
</gene>
<reference evidence="1" key="1">
    <citation type="submission" date="2018-05" db="EMBL/GenBank/DDBJ databases">
        <authorList>
            <person name="Lanie J.A."/>
            <person name="Ng W.-L."/>
            <person name="Kazmierczak K.M."/>
            <person name="Andrzejewski T.M."/>
            <person name="Davidsen T.M."/>
            <person name="Wayne K.J."/>
            <person name="Tettelin H."/>
            <person name="Glass J.I."/>
            <person name="Rusch D."/>
            <person name="Podicherti R."/>
            <person name="Tsui H.-C.T."/>
            <person name="Winkler M.E."/>
        </authorList>
    </citation>
    <scope>NUCLEOTIDE SEQUENCE</scope>
</reference>
<dbReference type="Gene3D" id="3.90.930.1">
    <property type="match status" value="1"/>
</dbReference>
<dbReference type="AlphaFoldDB" id="A0A382YVH3"/>
<dbReference type="SUPFAM" id="SSF82185">
    <property type="entry name" value="Histone H3 K4-specific methyltransferase SET7/9 N-terminal domain"/>
    <property type="match status" value="1"/>
</dbReference>
<proteinExistence type="predicted"/>
<name>A0A382YVH3_9ZZZZ</name>
<accession>A0A382YVH3</accession>
<dbReference type="EMBL" id="UINC01178864">
    <property type="protein sequence ID" value="SVD87252.1"/>
    <property type="molecule type" value="Genomic_DNA"/>
</dbReference>
<protein>
    <submittedName>
        <fullName evidence="1">Uncharacterized protein</fullName>
    </submittedName>
</protein>
<organism evidence="1">
    <name type="scientific">marine metagenome</name>
    <dbReference type="NCBI Taxonomy" id="408172"/>
    <lineage>
        <taxon>unclassified sequences</taxon>
        <taxon>metagenomes</taxon>
        <taxon>ecological metagenomes</taxon>
    </lineage>
</organism>
<evidence type="ECO:0000313" key="1">
    <source>
        <dbReference type="EMBL" id="SVD87252.1"/>
    </source>
</evidence>
<dbReference type="Pfam" id="PF07661">
    <property type="entry name" value="MORN_2"/>
    <property type="match status" value="3"/>
</dbReference>
<sequence>MDFMYMARRSAQEMIDYSNKLAGIEVESILERERNWYGKTKQVEYRLINGDIKSEMFFTSKSIYYKRDAEYYFHIHYHKNGNISSIAEGFIDEPAGGTTHLQGTNIHFFENGNIELDRYYKPAGCISGYYKSYHPNGKIAITGRFVNDGYPDSQSPDGKWVWYYENGIIGKKIYFKRGFCVGEFLWYDKDGYIVKRKRYRKKDAVGVKDISGDFSVNFGGIVSNFSYR</sequence>
<dbReference type="InterPro" id="IPR011652">
    <property type="entry name" value="MORN_2"/>
</dbReference>